<dbReference type="OrthoDB" id="302728at2759"/>
<feature type="transmembrane region" description="Helical" evidence="10">
    <location>
        <begin position="39"/>
        <end position="57"/>
    </location>
</feature>
<evidence type="ECO:0000259" key="12">
    <source>
        <dbReference type="Pfam" id="PF01529"/>
    </source>
</evidence>
<comment type="similarity">
    <text evidence="10">Belongs to the DHHC palmitoyltransferase family.</text>
</comment>
<dbReference type="AlphaFoldDB" id="A0A0C7NGC2"/>
<evidence type="ECO:0000256" key="4">
    <source>
        <dbReference type="ARBA" id="ARBA00022989"/>
    </source>
</evidence>
<keyword evidence="2 10" id="KW-0808">Transferase</keyword>
<feature type="transmembrane region" description="Helical" evidence="10">
    <location>
        <begin position="186"/>
        <end position="213"/>
    </location>
</feature>
<keyword evidence="7" id="KW-0449">Lipoprotein</keyword>
<feature type="region of interest" description="Disordered" evidence="11">
    <location>
        <begin position="316"/>
        <end position="335"/>
    </location>
</feature>
<organism evidence="13 14">
    <name type="scientific">Lachancea lanzarotensis</name>
    <dbReference type="NCBI Taxonomy" id="1245769"/>
    <lineage>
        <taxon>Eukaryota</taxon>
        <taxon>Fungi</taxon>
        <taxon>Dikarya</taxon>
        <taxon>Ascomycota</taxon>
        <taxon>Saccharomycotina</taxon>
        <taxon>Saccharomycetes</taxon>
        <taxon>Saccharomycetales</taxon>
        <taxon>Saccharomycetaceae</taxon>
        <taxon>Lachancea</taxon>
    </lineage>
</organism>
<evidence type="ECO:0000256" key="9">
    <source>
        <dbReference type="ARBA" id="ARBA00048048"/>
    </source>
</evidence>
<evidence type="ECO:0000256" key="11">
    <source>
        <dbReference type="SAM" id="MobiDB-lite"/>
    </source>
</evidence>
<evidence type="ECO:0000256" key="6">
    <source>
        <dbReference type="ARBA" id="ARBA00023139"/>
    </source>
</evidence>
<evidence type="ECO:0000256" key="1">
    <source>
        <dbReference type="ARBA" id="ARBA00004141"/>
    </source>
</evidence>
<dbReference type="PANTHER" id="PTHR12246">
    <property type="entry name" value="PALMITOYLTRANSFERASE ZDHHC16"/>
    <property type="match status" value="1"/>
</dbReference>
<dbReference type="GeneID" id="34688313"/>
<name>A0A0C7NGC2_9SACH</name>
<evidence type="ECO:0000256" key="3">
    <source>
        <dbReference type="ARBA" id="ARBA00022692"/>
    </source>
</evidence>
<feature type="transmembrane region" description="Helical" evidence="10">
    <location>
        <begin position="151"/>
        <end position="174"/>
    </location>
</feature>
<evidence type="ECO:0000256" key="5">
    <source>
        <dbReference type="ARBA" id="ARBA00023136"/>
    </source>
</evidence>
<dbReference type="InterPro" id="IPR039859">
    <property type="entry name" value="PFA4/ZDH16/20/ERF2-like"/>
</dbReference>
<feature type="transmembrane region" description="Helical" evidence="10">
    <location>
        <begin position="12"/>
        <end position="33"/>
    </location>
</feature>
<evidence type="ECO:0000313" key="14">
    <source>
        <dbReference type="Proteomes" id="UP000054304"/>
    </source>
</evidence>
<dbReference type="Pfam" id="PF01529">
    <property type="entry name" value="DHHC"/>
    <property type="match status" value="1"/>
</dbReference>
<evidence type="ECO:0000256" key="10">
    <source>
        <dbReference type="RuleBase" id="RU079119"/>
    </source>
</evidence>
<dbReference type="Proteomes" id="UP000054304">
    <property type="component" value="Unassembled WGS sequence"/>
</dbReference>
<sequence length="335" mass="38595">MISCSELGTYFPKCLTTFLFICTATITVLNVTVFRGPGIVILGIMLSASLFTYFKVFKTGPGSPLDFSALHISDLTAADQGLELPPKFLTERSVTLKRNGRYRFCRICKVWKPDRCHHCSACNRCILKMDHHCPWFAACVGFRNQRYFIQFLLYSLAYSALIFFWAGIDILLWFRHETYKEETINLSLLVAWIFSVVVLISMSFFSGYSLYMITANKTTIEMYESSEQQSRLSLFDEMHGTNTSANTNLFDLGSASANWQEVMGCSLREWFLPIEMDVQTRNRYSLDEHGLYFNVNSDMQHQVQESMNLQEQLMRRLTPRPSYDGDRLRPIDAAV</sequence>
<proteinExistence type="inferred from homology"/>
<dbReference type="GO" id="GO:0042144">
    <property type="term" value="P:vacuole fusion, non-autophagic"/>
    <property type="evidence" value="ECO:0007669"/>
    <property type="project" value="EnsemblFungi"/>
</dbReference>
<dbReference type="InterPro" id="IPR001594">
    <property type="entry name" value="Palmitoyltrfase_DHHC"/>
</dbReference>
<comment type="subcellular location">
    <subcellularLocation>
        <location evidence="1">Membrane</location>
        <topology evidence="1">Multi-pass membrane protein</topology>
    </subcellularLocation>
</comment>
<evidence type="ECO:0000256" key="8">
    <source>
        <dbReference type="ARBA" id="ARBA00023315"/>
    </source>
</evidence>
<evidence type="ECO:0000256" key="7">
    <source>
        <dbReference type="ARBA" id="ARBA00023288"/>
    </source>
</evidence>
<keyword evidence="6" id="KW-0564">Palmitate</keyword>
<feature type="compositionally biased region" description="Basic and acidic residues" evidence="11">
    <location>
        <begin position="323"/>
        <end position="335"/>
    </location>
</feature>
<feature type="domain" description="Palmitoyltransferase DHHC" evidence="12">
    <location>
        <begin position="100"/>
        <end position="225"/>
    </location>
</feature>
<accession>A0A0C7NGC2</accession>
<keyword evidence="8 10" id="KW-0012">Acyltransferase</keyword>
<dbReference type="STRING" id="1245769.A0A0C7NGC2"/>
<protein>
    <recommendedName>
        <fullName evidence="10">Palmitoyltransferase</fullName>
        <ecNumber evidence="10">2.3.1.225</ecNumber>
    </recommendedName>
</protein>
<dbReference type="EC" id="2.3.1.225" evidence="10"/>
<dbReference type="PROSITE" id="PS50216">
    <property type="entry name" value="DHHC"/>
    <property type="match status" value="1"/>
</dbReference>
<dbReference type="GO" id="GO:0019706">
    <property type="term" value="F:protein-cysteine S-palmitoyltransferase activity"/>
    <property type="evidence" value="ECO:0007669"/>
    <property type="project" value="UniProtKB-EC"/>
</dbReference>
<comment type="domain">
    <text evidence="10">The DHHC domain is required for palmitoyltransferase activity.</text>
</comment>
<keyword evidence="3 10" id="KW-0812">Transmembrane</keyword>
<keyword evidence="14" id="KW-1185">Reference proteome</keyword>
<evidence type="ECO:0000256" key="2">
    <source>
        <dbReference type="ARBA" id="ARBA00022679"/>
    </source>
</evidence>
<gene>
    <name evidence="13" type="ORF">LALA0_S13e02102g</name>
</gene>
<evidence type="ECO:0000313" key="13">
    <source>
        <dbReference type="EMBL" id="CEP64747.1"/>
    </source>
</evidence>
<keyword evidence="4 10" id="KW-1133">Transmembrane helix</keyword>
<dbReference type="RefSeq" id="XP_022630951.1">
    <property type="nucleotide sequence ID" value="XM_022773132.1"/>
</dbReference>
<dbReference type="EMBL" id="LN736372">
    <property type="protein sequence ID" value="CEP64747.1"/>
    <property type="molecule type" value="Genomic_DNA"/>
</dbReference>
<keyword evidence="5 10" id="KW-0472">Membrane</keyword>
<reference evidence="13 14" key="1">
    <citation type="submission" date="2014-12" db="EMBL/GenBank/DDBJ databases">
        <authorList>
            <person name="Neuveglise Cecile"/>
        </authorList>
    </citation>
    <scope>NUCLEOTIDE SEQUENCE [LARGE SCALE GENOMIC DNA]</scope>
    <source>
        <strain evidence="13 14">CBS 12615</strain>
    </source>
</reference>
<comment type="catalytic activity">
    <reaction evidence="9 10">
        <text>L-cysteinyl-[protein] + hexadecanoyl-CoA = S-hexadecanoyl-L-cysteinyl-[protein] + CoA</text>
        <dbReference type="Rhea" id="RHEA:36683"/>
        <dbReference type="Rhea" id="RHEA-COMP:10131"/>
        <dbReference type="Rhea" id="RHEA-COMP:11032"/>
        <dbReference type="ChEBI" id="CHEBI:29950"/>
        <dbReference type="ChEBI" id="CHEBI:57287"/>
        <dbReference type="ChEBI" id="CHEBI:57379"/>
        <dbReference type="ChEBI" id="CHEBI:74151"/>
        <dbReference type="EC" id="2.3.1.225"/>
    </reaction>
</comment>
<dbReference type="HOGENOM" id="CLU_027721_0_0_1"/>
<dbReference type="GO" id="GO:0000329">
    <property type="term" value="C:fungal-type vacuole membrane"/>
    <property type="evidence" value="ECO:0007669"/>
    <property type="project" value="EnsemblFungi"/>
</dbReference>